<dbReference type="STRING" id="1503961.SAMN05421736_105147"/>
<sequence>MKKIIIFSSIIVVIFAALALINQYQNKQVSTDNPYGTNELKPETVKQLDDPNYQNIILPEELDEKLNNGEAVTVYFFSPVCSVCNEVSPVLIPKAEEMEVNLYLYNVYEFEQGWSDFNIEGTPAVIHFENGEEIARIVGGQAEETFEQFFKIVVLGE</sequence>
<keyword evidence="3" id="KW-1185">Reference proteome</keyword>
<accession>A0A1H3PQ40</accession>
<protein>
    <submittedName>
        <fullName evidence="2">Thioredoxin</fullName>
    </submittedName>
</protein>
<dbReference type="CDD" id="cd02947">
    <property type="entry name" value="TRX_family"/>
    <property type="match status" value="1"/>
</dbReference>
<evidence type="ECO:0000313" key="2">
    <source>
        <dbReference type="EMBL" id="SDZ03080.1"/>
    </source>
</evidence>
<dbReference type="Pfam" id="PF00085">
    <property type="entry name" value="Thioredoxin"/>
    <property type="match status" value="1"/>
</dbReference>
<gene>
    <name evidence="2" type="ORF">SAMN05421736_105147</name>
</gene>
<dbReference type="EMBL" id="FNPI01000005">
    <property type="protein sequence ID" value="SDZ03080.1"/>
    <property type="molecule type" value="Genomic_DNA"/>
</dbReference>
<dbReference type="OrthoDB" id="32134at2"/>
<organism evidence="2 3">
    <name type="scientific">Evansella caseinilytica</name>
    <dbReference type="NCBI Taxonomy" id="1503961"/>
    <lineage>
        <taxon>Bacteria</taxon>
        <taxon>Bacillati</taxon>
        <taxon>Bacillota</taxon>
        <taxon>Bacilli</taxon>
        <taxon>Bacillales</taxon>
        <taxon>Bacillaceae</taxon>
        <taxon>Evansella</taxon>
    </lineage>
</organism>
<dbReference type="SUPFAM" id="SSF52833">
    <property type="entry name" value="Thioredoxin-like"/>
    <property type="match status" value="1"/>
</dbReference>
<proteinExistence type="predicted"/>
<dbReference type="InterPro" id="IPR036249">
    <property type="entry name" value="Thioredoxin-like_sf"/>
</dbReference>
<name>A0A1H3PQ40_9BACI</name>
<reference evidence="3" key="1">
    <citation type="submission" date="2016-10" db="EMBL/GenBank/DDBJ databases">
        <authorList>
            <person name="Varghese N."/>
            <person name="Submissions S."/>
        </authorList>
    </citation>
    <scope>NUCLEOTIDE SEQUENCE [LARGE SCALE GENOMIC DNA]</scope>
    <source>
        <strain evidence="3">SP</strain>
    </source>
</reference>
<evidence type="ECO:0000313" key="3">
    <source>
        <dbReference type="Proteomes" id="UP000198935"/>
    </source>
</evidence>
<feature type="domain" description="Thioredoxin" evidence="1">
    <location>
        <begin position="59"/>
        <end position="150"/>
    </location>
</feature>
<dbReference type="Gene3D" id="3.40.30.10">
    <property type="entry name" value="Glutaredoxin"/>
    <property type="match status" value="1"/>
</dbReference>
<dbReference type="InterPro" id="IPR013766">
    <property type="entry name" value="Thioredoxin_domain"/>
</dbReference>
<dbReference type="Proteomes" id="UP000198935">
    <property type="component" value="Unassembled WGS sequence"/>
</dbReference>
<evidence type="ECO:0000259" key="1">
    <source>
        <dbReference type="Pfam" id="PF00085"/>
    </source>
</evidence>
<dbReference type="AlphaFoldDB" id="A0A1H3PQ40"/>